<sequence length="354" mass="40405">MEVALYYPHTTVRTKGVLKTGLLLWDQIHCIIPSDGKFERQRYKKKEYNEAFDLLARNHKPTRDEKRNAHIQLKKFLAEAPPSSFLKDVVTKSRGEYLIYPKKFDKGTWKLLEQHGLAYFDESSSDYALPRVFGLLLMSILADQCAGKQKQKITDHAKVYSWVSQYYANKLGGTYVSGLDASEVGANYERLVTISLQVLGTKNIPIKKLIDMRKREEKSNSGDYRAMRKRYRKALSTYVDRLTNEVETKSDVKEIERQFKEEMKQDLKDLKKELNLSSVKALFSKEMVLTTIAVAGTFIEPISGLTTLATTLQGIGVAPLIKTGAEYRAARSKVLRGSSMSWLYTGEQRPLTLH</sequence>
<keyword evidence="1" id="KW-0175">Coiled coil</keyword>
<reference evidence="2 3" key="1">
    <citation type="submission" date="2019-03" db="EMBL/GenBank/DDBJ databases">
        <title>Deep-cultivation of Planctomycetes and their phenomic and genomic characterization uncovers novel biology.</title>
        <authorList>
            <person name="Wiegand S."/>
            <person name="Jogler M."/>
            <person name="Boedeker C."/>
            <person name="Pinto D."/>
            <person name="Vollmers J."/>
            <person name="Rivas-Marin E."/>
            <person name="Kohn T."/>
            <person name="Peeters S.H."/>
            <person name="Heuer A."/>
            <person name="Rast P."/>
            <person name="Oberbeckmann S."/>
            <person name="Bunk B."/>
            <person name="Jeske O."/>
            <person name="Meyerdierks A."/>
            <person name="Storesund J.E."/>
            <person name="Kallscheuer N."/>
            <person name="Luecker S."/>
            <person name="Lage O.M."/>
            <person name="Pohl T."/>
            <person name="Merkel B.J."/>
            <person name="Hornburger P."/>
            <person name="Mueller R.-W."/>
            <person name="Bruemmer F."/>
            <person name="Labrenz M."/>
            <person name="Spormann A.M."/>
            <person name="Op den Camp H."/>
            <person name="Overmann J."/>
            <person name="Amann R."/>
            <person name="Jetten M.S.M."/>
            <person name="Mascher T."/>
            <person name="Medema M.H."/>
            <person name="Devos D.P."/>
            <person name="Kaster A.-K."/>
            <person name="Ovreas L."/>
            <person name="Rohde M."/>
            <person name="Galperin M.Y."/>
            <person name="Jogler C."/>
        </authorList>
    </citation>
    <scope>NUCLEOTIDE SEQUENCE [LARGE SCALE GENOMIC DNA]</scope>
    <source>
        <strain evidence="2 3">V144</strain>
    </source>
</reference>
<evidence type="ECO:0000256" key="1">
    <source>
        <dbReference type="SAM" id="Coils"/>
    </source>
</evidence>
<organism evidence="2 3">
    <name type="scientific">Gimesia aquarii</name>
    <dbReference type="NCBI Taxonomy" id="2527964"/>
    <lineage>
        <taxon>Bacteria</taxon>
        <taxon>Pseudomonadati</taxon>
        <taxon>Planctomycetota</taxon>
        <taxon>Planctomycetia</taxon>
        <taxon>Planctomycetales</taxon>
        <taxon>Planctomycetaceae</taxon>
        <taxon>Gimesia</taxon>
    </lineage>
</organism>
<name>A0A517VS59_9PLAN</name>
<dbReference type="AlphaFoldDB" id="A0A517VS59"/>
<dbReference type="EMBL" id="CP037920">
    <property type="protein sequence ID" value="QDT95854.1"/>
    <property type="molecule type" value="Genomic_DNA"/>
</dbReference>
<feature type="coiled-coil region" evidence="1">
    <location>
        <begin position="253"/>
        <end position="280"/>
    </location>
</feature>
<dbReference type="RefSeq" id="WP_144982996.1">
    <property type="nucleotide sequence ID" value="NZ_CP037920.1"/>
</dbReference>
<dbReference type="KEGG" id="gaw:V144x_13020"/>
<gene>
    <name evidence="2" type="ORF">V144x_13020</name>
</gene>
<accession>A0A517VS59</accession>
<dbReference type="Proteomes" id="UP000318704">
    <property type="component" value="Chromosome"/>
</dbReference>
<evidence type="ECO:0000313" key="2">
    <source>
        <dbReference type="EMBL" id="QDT95854.1"/>
    </source>
</evidence>
<protein>
    <submittedName>
        <fullName evidence="2">Uncharacterized protein</fullName>
    </submittedName>
</protein>
<evidence type="ECO:0000313" key="3">
    <source>
        <dbReference type="Proteomes" id="UP000318704"/>
    </source>
</evidence>
<proteinExistence type="predicted"/>